<reference evidence="6" key="1">
    <citation type="journal article" date="2019" name="Int. J. Syst. Evol. Microbiol.">
        <title>The Global Catalogue of Microorganisms (GCM) 10K type strain sequencing project: providing services to taxonomists for standard genome sequencing and annotation.</title>
        <authorList>
            <consortium name="The Broad Institute Genomics Platform"/>
            <consortium name="The Broad Institute Genome Sequencing Center for Infectious Disease"/>
            <person name="Wu L."/>
            <person name="Ma J."/>
        </authorList>
    </citation>
    <scope>NUCLEOTIDE SEQUENCE [LARGE SCALE GENOMIC DNA]</scope>
    <source>
        <strain evidence="6">NBRC 112416</strain>
    </source>
</reference>
<dbReference type="PRINTS" id="PR00778">
    <property type="entry name" value="HTHARSR"/>
</dbReference>
<comment type="caution">
    <text evidence="5">The sequence shown here is derived from an EMBL/GenBank/DDBJ whole genome shotgun (WGS) entry which is preliminary data.</text>
</comment>
<organism evidence="5 6">
    <name type="scientific">Devosia nitrariae</name>
    <dbReference type="NCBI Taxonomy" id="2071872"/>
    <lineage>
        <taxon>Bacteria</taxon>
        <taxon>Pseudomonadati</taxon>
        <taxon>Pseudomonadota</taxon>
        <taxon>Alphaproteobacteria</taxon>
        <taxon>Hyphomicrobiales</taxon>
        <taxon>Devosiaceae</taxon>
        <taxon>Devosia</taxon>
    </lineage>
</organism>
<evidence type="ECO:0000256" key="3">
    <source>
        <dbReference type="ARBA" id="ARBA00023163"/>
    </source>
</evidence>
<evidence type="ECO:0000259" key="4">
    <source>
        <dbReference type="PROSITE" id="PS50987"/>
    </source>
</evidence>
<evidence type="ECO:0000313" key="5">
    <source>
        <dbReference type="EMBL" id="GLQ56517.1"/>
    </source>
</evidence>
<keyword evidence="6" id="KW-1185">Reference proteome</keyword>
<dbReference type="Gene3D" id="1.10.10.10">
    <property type="entry name" value="Winged helix-like DNA-binding domain superfamily/Winged helix DNA-binding domain"/>
    <property type="match status" value="1"/>
</dbReference>
<evidence type="ECO:0000313" key="6">
    <source>
        <dbReference type="Proteomes" id="UP001156691"/>
    </source>
</evidence>
<protein>
    <submittedName>
        <fullName evidence="5">Transcriptional regulator</fullName>
    </submittedName>
</protein>
<dbReference type="Proteomes" id="UP001156691">
    <property type="component" value="Unassembled WGS sequence"/>
</dbReference>
<dbReference type="EMBL" id="BSNS01000020">
    <property type="protein sequence ID" value="GLQ56517.1"/>
    <property type="molecule type" value="Genomic_DNA"/>
</dbReference>
<dbReference type="InterPro" id="IPR036388">
    <property type="entry name" value="WH-like_DNA-bd_sf"/>
</dbReference>
<proteinExistence type="predicted"/>
<keyword evidence="2" id="KW-0238">DNA-binding</keyword>
<gene>
    <name evidence="5" type="ORF">GCM10010862_37760</name>
</gene>
<name>A0ABQ5W969_9HYPH</name>
<keyword evidence="1" id="KW-0805">Transcription regulation</keyword>
<dbReference type="InterPro" id="IPR001845">
    <property type="entry name" value="HTH_ArsR_DNA-bd_dom"/>
</dbReference>
<keyword evidence="3" id="KW-0804">Transcription</keyword>
<dbReference type="SUPFAM" id="SSF46785">
    <property type="entry name" value="Winged helix' DNA-binding domain"/>
    <property type="match status" value="1"/>
</dbReference>
<dbReference type="CDD" id="cd00090">
    <property type="entry name" value="HTH_ARSR"/>
    <property type="match status" value="1"/>
</dbReference>
<accession>A0ABQ5W969</accession>
<dbReference type="InterPro" id="IPR051081">
    <property type="entry name" value="HTH_MetalResp_TranReg"/>
</dbReference>
<dbReference type="NCBIfam" id="NF033788">
    <property type="entry name" value="HTH_metalloreg"/>
    <property type="match status" value="1"/>
</dbReference>
<dbReference type="SMART" id="SM00418">
    <property type="entry name" value="HTH_ARSR"/>
    <property type="match status" value="1"/>
</dbReference>
<dbReference type="PROSITE" id="PS50987">
    <property type="entry name" value="HTH_ARSR_2"/>
    <property type="match status" value="1"/>
</dbReference>
<dbReference type="RefSeq" id="WP_284341921.1">
    <property type="nucleotide sequence ID" value="NZ_BSNS01000020.1"/>
</dbReference>
<dbReference type="PANTHER" id="PTHR33154:SF33">
    <property type="entry name" value="TRANSCRIPTIONAL REPRESSOR SDPR"/>
    <property type="match status" value="1"/>
</dbReference>
<feature type="domain" description="HTH arsR-type" evidence="4">
    <location>
        <begin position="1"/>
        <end position="87"/>
    </location>
</feature>
<dbReference type="InterPro" id="IPR011991">
    <property type="entry name" value="ArsR-like_HTH"/>
</dbReference>
<dbReference type="InterPro" id="IPR036390">
    <property type="entry name" value="WH_DNA-bd_sf"/>
</dbReference>
<dbReference type="Pfam" id="PF12840">
    <property type="entry name" value="HTH_20"/>
    <property type="match status" value="1"/>
</dbReference>
<evidence type="ECO:0000256" key="2">
    <source>
        <dbReference type="ARBA" id="ARBA00023125"/>
    </source>
</evidence>
<evidence type="ECO:0000256" key="1">
    <source>
        <dbReference type="ARBA" id="ARBA00023015"/>
    </source>
</evidence>
<dbReference type="PANTHER" id="PTHR33154">
    <property type="entry name" value="TRANSCRIPTIONAL REGULATOR, ARSR FAMILY"/>
    <property type="match status" value="1"/>
</dbReference>
<sequence length="110" mass="12577">MDVFTALADPTRRRMLELLVGSAKPAGAFAEAFPDVRQPTLSHHLKVLRQAGLVQVEADAQRRIYSLRTEPLREIGDWLARNRLYWRNELDALENHLDTMPEAGEPSNER</sequence>